<sequence length="69" mass="7791">MRNLVVTAGAANTGDPSCKYAHKGMKKVRVHLASRLIEAEEILAQEEYKSLYYDTLTNSDEDDDQHSDF</sequence>
<comment type="caution">
    <text evidence="1">The sequence shown here is derived from an EMBL/GenBank/DDBJ whole genome shotgun (WGS) entry which is preliminary data.</text>
</comment>
<organism evidence="1 2">
    <name type="scientific">Trametes sanguinea</name>
    <dbReference type="NCBI Taxonomy" id="158606"/>
    <lineage>
        <taxon>Eukaryota</taxon>
        <taxon>Fungi</taxon>
        <taxon>Dikarya</taxon>
        <taxon>Basidiomycota</taxon>
        <taxon>Agaricomycotina</taxon>
        <taxon>Agaricomycetes</taxon>
        <taxon>Polyporales</taxon>
        <taxon>Polyporaceae</taxon>
        <taxon>Trametes</taxon>
    </lineage>
</organism>
<reference evidence="1" key="1">
    <citation type="submission" date="2022-08" db="EMBL/GenBank/DDBJ databases">
        <title>Genome Sequence of Pycnoporus sanguineus.</title>
        <authorList>
            <person name="Buettner E."/>
        </authorList>
    </citation>
    <scope>NUCLEOTIDE SEQUENCE</scope>
    <source>
        <strain evidence="1">CG-C14</strain>
    </source>
</reference>
<gene>
    <name evidence="1" type="ORF">NUW54_g1807</name>
</gene>
<dbReference type="EMBL" id="JANSHE010000315">
    <property type="protein sequence ID" value="KAJ3012649.1"/>
    <property type="molecule type" value="Genomic_DNA"/>
</dbReference>
<evidence type="ECO:0000313" key="1">
    <source>
        <dbReference type="EMBL" id="KAJ3012649.1"/>
    </source>
</evidence>
<proteinExistence type="predicted"/>
<name>A0ACC1Q5B2_9APHY</name>
<keyword evidence="2" id="KW-1185">Reference proteome</keyword>
<protein>
    <submittedName>
        <fullName evidence="1">Uncharacterized protein</fullName>
    </submittedName>
</protein>
<dbReference type="Proteomes" id="UP001144978">
    <property type="component" value="Unassembled WGS sequence"/>
</dbReference>
<accession>A0ACC1Q5B2</accession>
<evidence type="ECO:0000313" key="2">
    <source>
        <dbReference type="Proteomes" id="UP001144978"/>
    </source>
</evidence>